<keyword evidence="2" id="KW-1185">Reference proteome</keyword>
<gene>
    <name evidence="1" type="ORF">HS99_0016815</name>
</gene>
<evidence type="ECO:0000313" key="1">
    <source>
        <dbReference type="EMBL" id="OEV32361.1"/>
    </source>
</evidence>
<dbReference type="Proteomes" id="UP000037395">
    <property type="component" value="Unassembled WGS sequence"/>
</dbReference>
<dbReference type="AlphaFoldDB" id="A0A1E7MVA3"/>
<evidence type="ECO:0000313" key="2">
    <source>
        <dbReference type="Proteomes" id="UP000037395"/>
    </source>
</evidence>
<sequence>MDSRPTIAGRSVRPVRIAHPRGDCTGTLVGFAPALASAGPVRTVGAGYLGWKPVQNHHIGVRLTHYQEDDEPGVRNIRPLRIHHDKAT</sequence>
<name>A0A1E7MVA3_KITAU</name>
<dbReference type="RefSeq" id="WP_030553829.1">
    <property type="nucleotide sequence ID" value="NZ_JBIWMM010000003.1"/>
</dbReference>
<protein>
    <submittedName>
        <fullName evidence="1">Uncharacterized protein</fullName>
    </submittedName>
</protein>
<accession>A0A1E7MVA3</accession>
<organism evidence="1 2">
    <name type="scientific">Kitasatospora aureofaciens</name>
    <name type="common">Streptomyces aureofaciens</name>
    <dbReference type="NCBI Taxonomy" id="1894"/>
    <lineage>
        <taxon>Bacteria</taxon>
        <taxon>Bacillati</taxon>
        <taxon>Actinomycetota</taxon>
        <taxon>Actinomycetes</taxon>
        <taxon>Kitasatosporales</taxon>
        <taxon>Streptomycetaceae</taxon>
        <taxon>Kitasatospora</taxon>
    </lineage>
</organism>
<reference evidence="1" key="1">
    <citation type="submission" date="2016-08" db="EMBL/GenBank/DDBJ databases">
        <title>Sequencing, Assembly and Comparative Genomics of S. aureofaciens ATCC 10762.</title>
        <authorList>
            <person name="Gradnigo J.S."/>
            <person name="Johnson N."/>
            <person name="Somerville G.A."/>
        </authorList>
    </citation>
    <scope>NUCLEOTIDE SEQUENCE [LARGE SCALE GENOMIC DNA]</scope>
    <source>
        <strain evidence="1">ATCC 10762</strain>
    </source>
</reference>
<dbReference type="EMBL" id="JPRF03000097">
    <property type="protein sequence ID" value="OEV32361.1"/>
    <property type="molecule type" value="Genomic_DNA"/>
</dbReference>
<dbReference type="OrthoDB" id="147178at2"/>
<proteinExistence type="predicted"/>
<comment type="caution">
    <text evidence="1">The sequence shown here is derived from an EMBL/GenBank/DDBJ whole genome shotgun (WGS) entry which is preliminary data.</text>
</comment>